<feature type="transmembrane region" description="Helical" evidence="10">
    <location>
        <begin position="95"/>
        <end position="115"/>
    </location>
</feature>
<comment type="function">
    <text evidence="9 10">Fluoride-specific ion channel. Important for reducing fluoride concentration in the cell, thus reducing its toxicity.</text>
</comment>
<dbReference type="HAMAP" id="MF_00454">
    <property type="entry name" value="FluC"/>
    <property type="match status" value="1"/>
</dbReference>
<dbReference type="NCBIfam" id="TIGR00494">
    <property type="entry name" value="crcB"/>
    <property type="match status" value="1"/>
</dbReference>
<keyword evidence="6 10" id="KW-0407">Ion channel</keyword>
<evidence type="ECO:0000256" key="1">
    <source>
        <dbReference type="ARBA" id="ARBA00004651"/>
    </source>
</evidence>
<evidence type="ECO:0000256" key="9">
    <source>
        <dbReference type="ARBA" id="ARBA00049940"/>
    </source>
</evidence>
<dbReference type="PANTHER" id="PTHR28259">
    <property type="entry name" value="FLUORIDE EXPORT PROTEIN 1-RELATED"/>
    <property type="match status" value="1"/>
</dbReference>
<keyword evidence="5 10" id="KW-0472">Membrane</keyword>
<dbReference type="GO" id="GO:0140114">
    <property type="term" value="P:cellular detoxification of fluoride"/>
    <property type="evidence" value="ECO:0007669"/>
    <property type="project" value="UniProtKB-UniRule"/>
</dbReference>
<protein>
    <recommendedName>
        <fullName evidence="10">Fluoride-specific ion channel FluC</fullName>
    </recommendedName>
</protein>
<keyword evidence="10" id="KW-0406">Ion transport</keyword>
<gene>
    <name evidence="10 11" type="primary">crcB</name>
    <name evidence="10" type="synonym">fluC</name>
    <name evidence="11" type="ORF">HXK00_08640</name>
</gene>
<evidence type="ECO:0000256" key="8">
    <source>
        <dbReference type="ARBA" id="ARBA00035585"/>
    </source>
</evidence>
<dbReference type="Pfam" id="PF02537">
    <property type="entry name" value="CRCB"/>
    <property type="match status" value="1"/>
</dbReference>
<keyword evidence="4 10" id="KW-1133">Transmembrane helix</keyword>
<keyword evidence="10" id="KW-0813">Transport</keyword>
<evidence type="ECO:0000256" key="5">
    <source>
        <dbReference type="ARBA" id="ARBA00023136"/>
    </source>
</evidence>
<comment type="caution">
    <text evidence="11">The sequence shown here is derived from an EMBL/GenBank/DDBJ whole genome shotgun (WGS) entry which is preliminary data.</text>
</comment>
<dbReference type="GO" id="GO:0005886">
    <property type="term" value="C:plasma membrane"/>
    <property type="evidence" value="ECO:0007669"/>
    <property type="project" value="UniProtKB-SubCell"/>
</dbReference>
<feature type="transmembrane region" description="Helical" evidence="10">
    <location>
        <begin position="31"/>
        <end position="49"/>
    </location>
</feature>
<dbReference type="PANTHER" id="PTHR28259:SF1">
    <property type="entry name" value="FLUORIDE EXPORT PROTEIN 1-RELATED"/>
    <property type="match status" value="1"/>
</dbReference>
<dbReference type="InterPro" id="IPR003691">
    <property type="entry name" value="FluC"/>
</dbReference>
<feature type="binding site" evidence="10">
    <location>
        <position position="73"/>
    </location>
    <ligand>
        <name>Na(+)</name>
        <dbReference type="ChEBI" id="CHEBI:29101"/>
        <note>structural</note>
    </ligand>
</feature>
<dbReference type="EMBL" id="JABZFV010000338">
    <property type="protein sequence ID" value="MBF0935687.1"/>
    <property type="molecule type" value="Genomic_DNA"/>
</dbReference>
<organism evidence="11 12">
    <name type="scientific">Abiotrophia defectiva</name>
    <name type="common">Streptococcus defectivus</name>
    <dbReference type="NCBI Taxonomy" id="46125"/>
    <lineage>
        <taxon>Bacteria</taxon>
        <taxon>Bacillati</taxon>
        <taxon>Bacillota</taxon>
        <taxon>Bacilli</taxon>
        <taxon>Lactobacillales</taxon>
        <taxon>Aerococcaceae</taxon>
        <taxon>Abiotrophia</taxon>
    </lineage>
</organism>
<evidence type="ECO:0000256" key="3">
    <source>
        <dbReference type="ARBA" id="ARBA00022692"/>
    </source>
</evidence>
<keyword evidence="3 10" id="KW-0812">Transmembrane</keyword>
<comment type="activity regulation">
    <text evidence="10">Na(+) is not transported, but it plays an essential structural role and its presence is essential for fluoride channel function.</text>
</comment>
<feature type="binding site" evidence="10">
    <location>
        <position position="70"/>
    </location>
    <ligand>
        <name>Na(+)</name>
        <dbReference type="ChEBI" id="CHEBI:29101"/>
        <note>structural</note>
    </ligand>
</feature>
<sequence length="118" mass="12677">MEFVLVGVGGALGAILRYLLGLLPYQGSFPLKTWAINLVGSFLIGWLSARLGRQAWFPGDQLLLITGLCGGFTTFSTFSLENLKLLQAGHYSQALLYMASSLVLGLACVALGYYLGKL</sequence>
<comment type="catalytic activity">
    <reaction evidence="8">
        <text>fluoride(in) = fluoride(out)</text>
        <dbReference type="Rhea" id="RHEA:76159"/>
        <dbReference type="ChEBI" id="CHEBI:17051"/>
    </reaction>
    <physiologicalReaction direction="left-to-right" evidence="8">
        <dbReference type="Rhea" id="RHEA:76160"/>
    </physiologicalReaction>
</comment>
<evidence type="ECO:0000256" key="4">
    <source>
        <dbReference type="ARBA" id="ARBA00022989"/>
    </source>
</evidence>
<keyword evidence="10" id="KW-0915">Sodium</keyword>
<evidence type="ECO:0000313" key="12">
    <source>
        <dbReference type="Proteomes" id="UP000757900"/>
    </source>
</evidence>
<keyword evidence="10" id="KW-0479">Metal-binding</keyword>
<feature type="transmembrane region" description="Helical" evidence="10">
    <location>
        <begin position="61"/>
        <end position="80"/>
    </location>
</feature>
<reference evidence="11" key="1">
    <citation type="submission" date="2020-04" db="EMBL/GenBank/DDBJ databases">
        <title>Deep metagenomics examines the oral microbiome during advanced dental caries in children, revealing novel taxa and co-occurrences with host molecules.</title>
        <authorList>
            <person name="Baker J.L."/>
            <person name="Morton J.T."/>
            <person name="Dinis M."/>
            <person name="Alvarez R."/>
            <person name="Tran N.C."/>
            <person name="Knight R."/>
            <person name="Edlund A."/>
        </authorList>
    </citation>
    <scope>NUCLEOTIDE SEQUENCE</scope>
    <source>
        <strain evidence="11">JCVI_23_bin.16</strain>
    </source>
</reference>
<accession>A0A929MR03</accession>
<evidence type="ECO:0000313" key="11">
    <source>
        <dbReference type="EMBL" id="MBF0935687.1"/>
    </source>
</evidence>
<name>A0A929MR03_ABIDE</name>
<keyword evidence="2 10" id="KW-1003">Cell membrane</keyword>
<dbReference type="GO" id="GO:0062054">
    <property type="term" value="F:fluoride channel activity"/>
    <property type="evidence" value="ECO:0007669"/>
    <property type="project" value="UniProtKB-UniRule"/>
</dbReference>
<evidence type="ECO:0000256" key="10">
    <source>
        <dbReference type="HAMAP-Rule" id="MF_00454"/>
    </source>
</evidence>
<evidence type="ECO:0000256" key="2">
    <source>
        <dbReference type="ARBA" id="ARBA00022475"/>
    </source>
</evidence>
<comment type="similarity">
    <text evidence="7 10">Belongs to the fluoride channel Fluc/FEX (TC 1.A.43) family.</text>
</comment>
<comment type="subcellular location">
    <subcellularLocation>
        <location evidence="1 10">Cell membrane</location>
        <topology evidence="1 10">Multi-pass membrane protein</topology>
    </subcellularLocation>
</comment>
<evidence type="ECO:0000256" key="6">
    <source>
        <dbReference type="ARBA" id="ARBA00023303"/>
    </source>
</evidence>
<proteinExistence type="inferred from homology"/>
<dbReference type="GO" id="GO:0046872">
    <property type="term" value="F:metal ion binding"/>
    <property type="evidence" value="ECO:0007669"/>
    <property type="project" value="UniProtKB-KW"/>
</dbReference>
<dbReference type="Proteomes" id="UP000757900">
    <property type="component" value="Unassembled WGS sequence"/>
</dbReference>
<evidence type="ECO:0000256" key="7">
    <source>
        <dbReference type="ARBA" id="ARBA00035120"/>
    </source>
</evidence>
<dbReference type="AlphaFoldDB" id="A0A929MR03"/>